<sequence>MVFATMKGLSILPIVALVWLPVEAMPEDTSLMGGSGELAANPLFTHHYLVCHVDYEDQCLGPCATYCTNLGKPKSNCNICQEAACDCFQVWGRECLNPDLICLLEEEVGAYREAKEWPAEIVAGKPAEIDKVNFGLDD</sequence>
<dbReference type="AlphaFoldDB" id="A0A9P1MAJ5"/>
<accession>A0A9P1MAJ5</accession>
<evidence type="ECO:0000256" key="1">
    <source>
        <dbReference type="SAM" id="SignalP"/>
    </source>
</evidence>
<dbReference type="OrthoDB" id="10497048at2759"/>
<evidence type="ECO:0000313" key="3">
    <source>
        <dbReference type="Proteomes" id="UP000838763"/>
    </source>
</evidence>
<keyword evidence="1" id="KW-0732">Signal</keyword>
<reference evidence="2" key="1">
    <citation type="submission" date="2022-11" db="EMBL/GenBank/DDBJ databases">
        <authorList>
            <person name="Scott C."/>
            <person name="Bruce N."/>
        </authorList>
    </citation>
    <scope>NUCLEOTIDE SEQUENCE</scope>
</reference>
<evidence type="ECO:0000313" key="2">
    <source>
        <dbReference type="EMBL" id="CAI4214400.1"/>
    </source>
</evidence>
<organism evidence="2 3">
    <name type="scientific">Parascedosporium putredinis</name>
    <dbReference type="NCBI Taxonomy" id="1442378"/>
    <lineage>
        <taxon>Eukaryota</taxon>
        <taxon>Fungi</taxon>
        <taxon>Dikarya</taxon>
        <taxon>Ascomycota</taxon>
        <taxon>Pezizomycotina</taxon>
        <taxon>Sordariomycetes</taxon>
        <taxon>Hypocreomycetidae</taxon>
        <taxon>Microascales</taxon>
        <taxon>Microascaceae</taxon>
        <taxon>Parascedosporium</taxon>
    </lineage>
</organism>
<feature type="signal peptide" evidence="1">
    <location>
        <begin position="1"/>
        <end position="24"/>
    </location>
</feature>
<proteinExistence type="predicted"/>
<comment type="caution">
    <text evidence="2">The sequence shown here is derived from an EMBL/GenBank/DDBJ whole genome shotgun (WGS) entry which is preliminary data.</text>
</comment>
<keyword evidence="3" id="KW-1185">Reference proteome</keyword>
<dbReference type="EMBL" id="CALLCH030000011">
    <property type="protein sequence ID" value="CAI4214400.1"/>
    <property type="molecule type" value="Genomic_DNA"/>
</dbReference>
<feature type="chain" id="PRO_5040138788" evidence="1">
    <location>
        <begin position="25"/>
        <end position="138"/>
    </location>
</feature>
<protein>
    <submittedName>
        <fullName evidence="2">Uncharacterized protein</fullName>
    </submittedName>
</protein>
<gene>
    <name evidence="2" type="ORF">PPNO1_LOCUS4129</name>
</gene>
<name>A0A9P1MAJ5_9PEZI</name>
<dbReference type="Proteomes" id="UP000838763">
    <property type="component" value="Unassembled WGS sequence"/>
</dbReference>